<name>A0A1B6F1M4_9HEMI</name>
<evidence type="ECO:0000313" key="1">
    <source>
        <dbReference type="EMBL" id="JAS44095.1"/>
    </source>
</evidence>
<proteinExistence type="predicted"/>
<dbReference type="EMBL" id="GECZ01025674">
    <property type="protein sequence ID" value="JAS44095.1"/>
    <property type="molecule type" value="Transcribed_RNA"/>
</dbReference>
<feature type="non-terminal residue" evidence="1">
    <location>
        <position position="224"/>
    </location>
</feature>
<protein>
    <submittedName>
        <fullName evidence="1">Uncharacterized protein</fullName>
    </submittedName>
</protein>
<feature type="non-terminal residue" evidence="1">
    <location>
        <position position="1"/>
    </location>
</feature>
<reference evidence="1" key="1">
    <citation type="submission" date="2015-11" db="EMBL/GenBank/DDBJ databases">
        <title>De novo transcriptome assembly of four potential Pierce s Disease insect vectors from Arizona vineyards.</title>
        <authorList>
            <person name="Tassone E.E."/>
        </authorList>
    </citation>
    <scope>NUCLEOTIDE SEQUENCE</scope>
</reference>
<gene>
    <name evidence="1" type="ORF">g.45568</name>
</gene>
<organism evidence="1">
    <name type="scientific">Cuerna arida</name>
    <dbReference type="NCBI Taxonomy" id="1464854"/>
    <lineage>
        <taxon>Eukaryota</taxon>
        <taxon>Metazoa</taxon>
        <taxon>Ecdysozoa</taxon>
        <taxon>Arthropoda</taxon>
        <taxon>Hexapoda</taxon>
        <taxon>Insecta</taxon>
        <taxon>Pterygota</taxon>
        <taxon>Neoptera</taxon>
        <taxon>Paraneoptera</taxon>
        <taxon>Hemiptera</taxon>
        <taxon>Auchenorrhyncha</taxon>
        <taxon>Membracoidea</taxon>
        <taxon>Cicadellidae</taxon>
        <taxon>Cicadellinae</taxon>
        <taxon>Proconiini</taxon>
        <taxon>Cuerna</taxon>
    </lineage>
</organism>
<accession>A0A1B6F1M4</accession>
<sequence length="224" mass="24476">TVINVRKRKDNLEPHPQALVEGTIGPILGATNQRMATELIGDPNSTTLIPIVSNANENDNQQHTWRAIYEHPLTAATTAMLNISGAASDDQNATMGFIYEYCKLPTIGSDATKDNCNKLPDIWQTGSQNSSLLGTHLKNSSNLINGSSIDLGNLSNNQLNNSDIQGLFINSHIGYTQAITSNAATMNNPNNFNLQFIKREPEDLSFHQRKLDSSNQILENNSNG</sequence>
<dbReference type="AlphaFoldDB" id="A0A1B6F1M4"/>